<feature type="domain" description="B box-type" evidence="4">
    <location>
        <begin position="14"/>
        <end position="61"/>
    </location>
</feature>
<keyword evidence="2" id="KW-0862">Zinc</keyword>
<evidence type="ECO:0000256" key="2">
    <source>
        <dbReference type="PROSITE-ProRule" id="PRU00024"/>
    </source>
</evidence>
<dbReference type="SUPFAM" id="SSF57845">
    <property type="entry name" value="B-box zinc-binding domain"/>
    <property type="match status" value="1"/>
</dbReference>
<accession>A0A8B8EYZ3</accession>
<sequence length="580" mass="65773">MAEAEPPDEQAAGQHYLVCGTKDCQQNCQYYCNVCHRLMCERCRDEHSNDPVTKNHEVVFYRQRKRQLPEEKCKLHPTKKLDIRCRECDIPVCSKCCTMQEHQGHHYDDLEEIYAENFALCQIEVSKIQKYFLPTSKDMKEVINDDVVKIKSILDSIRTSMKAEAQSLKSLVDEVTSENIEQTFSIEKTLLEMLESQETTYDEYITYLEKLMKEICKKMANETFDICSSTILEQLKIQNIPETTKPGLPVFSSGHCSKGDVIKLLGNIQLPDTGPEKWRKNPMDITSTPLKCTGQQMGQESKKSDMKQTLSLSSSVTKVREYNVPGVKKACHVSVDKSGGLWASDTNSLVHTDLQRNLLQKIQTSSGFQGFHTATQDGDLIYTNQFNKMIYKITLDRKNTEFIKTGDWNPSSIHSSLINGDILVGMIKEKRRVTFGAKVTRYSKAGLEIQKIKRDNQGQELYDTPNYITENINGDICTSDYKKCAVVVVNKSGEHKFSYTGLGSIFLPLGICTDVLGHILVCDCSSNTVHLLDQDGGFLFDILTLQEGIKYPRAVCMDVENNLYVGQDGTKSVKVYQYLQ</sequence>
<keyword evidence="1" id="KW-0677">Repeat</keyword>
<reference evidence="6" key="1">
    <citation type="submission" date="2025-08" db="UniProtKB">
        <authorList>
            <consortium name="RefSeq"/>
        </authorList>
    </citation>
    <scope>IDENTIFICATION</scope>
    <source>
        <tissue evidence="6">Whole sample</tissue>
    </source>
</reference>
<dbReference type="Proteomes" id="UP000694844">
    <property type="component" value="Chromosome 5"/>
</dbReference>
<feature type="repeat" description="NHL" evidence="3">
    <location>
        <begin position="507"/>
        <end position="535"/>
    </location>
</feature>
<dbReference type="OrthoDB" id="6150003at2759"/>
<dbReference type="Gene3D" id="3.30.160.60">
    <property type="entry name" value="Classic Zinc Finger"/>
    <property type="match status" value="1"/>
</dbReference>
<name>A0A8B8EYZ3_CRAVI</name>
<keyword evidence="2" id="KW-0863">Zinc-finger</keyword>
<dbReference type="InterPro" id="IPR047153">
    <property type="entry name" value="TRIM45/56/19-like"/>
</dbReference>
<dbReference type="GO" id="GO:0006513">
    <property type="term" value="P:protein monoubiquitination"/>
    <property type="evidence" value="ECO:0007669"/>
    <property type="project" value="TreeGrafter"/>
</dbReference>
<organism evidence="5 6">
    <name type="scientific">Crassostrea virginica</name>
    <name type="common">Eastern oyster</name>
    <dbReference type="NCBI Taxonomy" id="6565"/>
    <lineage>
        <taxon>Eukaryota</taxon>
        <taxon>Metazoa</taxon>
        <taxon>Spiralia</taxon>
        <taxon>Lophotrochozoa</taxon>
        <taxon>Mollusca</taxon>
        <taxon>Bivalvia</taxon>
        <taxon>Autobranchia</taxon>
        <taxon>Pteriomorphia</taxon>
        <taxon>Ostreida</taxon>
        <taxon>Ostreoidea</taxon>
        <taxon>Ostreidae</taxon>
        <taxon>Crassostrea</taxon>
    </lineage>
</organism>
<dbReference type="PANTHER" id="PTHR25462:SF229">
    <property type="entry name" value="TRANSCRIPTION INTERMEDIARY FACTOR 1-BETA"/>
    <property type="match status" value="1"/>
</dbReference>
<keyword evidence="2" id="KW-0479">Metal-binding</keyword>
<dbReference type="PANTHER" id="PTHR25462">
    <property type="entry name" value="BONUS, ISOFORM C-RELATED"/>
    <property type="match status" value="1"/>
</dbReference>
<evidence type="ECO:0000259" key="4">
    <source>
        <dbReference type="PROSITE" id="PS50119"/>
    </source>
</evidence>
<evidence type="ECO:0000313" key="6">
    <source>
        <dbReference type="RefSeq" id="XP_022345275.1"/>
    </source>
</evidence>
<dbReference type="RefSeq" id="XP_022345275.1">
    <property type="nucleotide sequence ID" value="XM_022489567.1"/>
</dbReference>
<dbReference type="InterPro" id="IPR001258">
    <property type="entry name" value="NHL_repeat"/>
</dbReference>
<gene>
    <name evidence="6" type="primary">LOC111137872</name>
</gene>
<keyword evidence="5" id="KW-1185">Reference proteome</keyword>
<dbReference type="CDD" id="cd19756">
    <property type="entry name" value="Bbox2"/>
    <property type="match status" value="1"/>
</dbReference>
<dbReference type="AlphaFoldDB" id="A0A8B8EYZ3"/>
<dbReference type="InterPro" id="IPR000315">
    <property type="entry name" value="Znf_B-box"/>
</dbReference>
<dbReference type="PROSITE" id="PS51125">
    <property type="entry name" value="NHL"/>
    <property type="match status" value="1"/>
</dbReference>
<evidence type="ECO:0000256" key="3">
    <source>
        <dbReference type="PROSITE-ProRule" id="PRU00504"/>
    </source>
</evidence>
<dbReference type="KEGG" id="cvn:111137872"/>
<dbReference type="Pfam" id="PF00643">
    <property type="entry name" value="zf-B_box"/>
    <property type="match status" value="1"/>
</dbReference>
<dbReference type="GO" id="GO:0008270">
    <property type="term" value="F:zinc ion binding"/>
    <property type="evidence" value="ECO:0007669"/>
    <property type="project" value="UniProtKB-KW"/>
</dbReference>
<dbReference type="PROSITE" id="PS50119">
    <property type="entry name" value="ZF_BBOX"/>
    <property type="match status" value="2"/>
</dbReference>
<dbReference type="GeneID" id="111137872"/>
<proteinExistence type="predicted"/>
<feature type="domain" description="B box-type" evidence="4">
    <location>
        <begin position="68"/>
        <end position="110"/>
    </location>
</feature>
<dbReference type="GO" id="GO:0061630">
    <property type="term" value="F:ubiquitin protein ligase activity"/>
    <property type="evidence" value="ECO:0007669"/>
    <property type="project" value="TreeGrafter"/>
</dbReference>
<evidence type="ECO:0000313" key="5">
    <source>
        <dbReference type="Proteomes" id="UP000694844"/>
    </source>
</evidence>
<dbReference type="SUPFAM" id="SSF101898">
    <property type="entry name" value="NHL repeat"/>
    <property type="match status" value="1"/>
</dbReference>
<evidence type="ECO:0000256" key="1">
    <source>
        <dbReference type="ARBA" id="ARBA00022737"/>
    </source>
</evidence>
<dbReference type="InterPro" id="IPR011042">
    <property type="entry name" value="6-blade_b-propeller_TolB-like"/>
</dbReference>
<protein>
    <submittedName>
        <fullName evidence="6">Uncharacterized protein LOC111137872</fullName>
    </submittedName>
</protein>
<dbReference type="Gene3D" id="2.120.10.30">
    <property type="entry name" value="TolB, C-terminal domain"/>
    <property type="match status" value="1"/>
</dbReference>